<dbReference type="GO" id="GO:0005509">
    <property type="term" value="F:calcium ion binding"/>
    <property type="evidence" value="ECO:0007669"/>
    <property type="project" value="InterPro"/>
</dbReference>
<evidence type="ECO:0000256" key="2">
    <source>
        <dbReference type="ARBA" id="ARBA00004239"/>
    </source>
</evidence>
<feature type="transmembrane region" description="Helical" evidence="15">
    <location>
        <begin position="1054"/>
        <end position="1080"/>
    </location>
</feature>
<feature type="region of interest" description="Disordered" evidence="14">
    <location>
        <begin position="432"/>
        <end position="578"/>
    </location>
</feature>
<reference evidence="17" key="2">
    <citation type="submission" date="2002-03" db="EMBL/GenBank/DDBJ databases">
        <authorList>
            <consortium name="The Anopheles Genome Sequencing Consortium"/>
        </authorList>
    </citation>
    <scope>NUCLEOTIDE SEQUENCE</scope>
    <source>
        <strain evidence="17">PEST</strain>
    </source>
</reference>
<evidence type="ECO:0000256" key="10">
    <source>
        <dbReference type="ARBA" id="ARBA00026224"/>
    </source>
</evidence>
<keyword evidence="7" id="KW-0628">Postsynaptic cell membrane</keyword>
<dbReference type="InterPro" id="IPR008465">
    <property type="entry name" value="DAG1_C"/>
</dbReference>
<evidence type="ECO:0000259" key="16">
    <source>
        <dbReference type="PROSITE" id="PS51699"/>
    </source>
</evidence>
<evidence type="ECO:0000256" key="5">
    <source>
        <dbReference type="ARBA" id="ARBA00023018"/>
    </source>
</evidence>
<keyword evidence="6" id="KW-0539">Nucleus</keyword>
<sequence length="1185" mass="132227">MPLPVSAIDRSAPPRDKDSTRKTWLTALEIDRWPGRGFNFVCYTRNVSKSHGFISHSPKSQAGVRCLPTESTIQLSLILRAKSWKHVQTSLKQRTISKLAEYFLVPEVSCWISMEFQTEQGLPLEYLPVPPRWKIDSVGCGEKMSSSAKETVRNVNTQLAELRDLTGMDFGWWIIWKEQTGGGAASDKRIKREVDPDDDYYDYDDDEAAEDDDEGDDEPAASSSSTIKTIVPEATTEKSSTISSFSSAVEYSTPSSTTTATATTTIAALPAITSTPASSWHLGMDEDEEASYESKEFFDEIHSKPSTFANPEMASISSSTTTTTHGSEDQGTSDYTTTTVSYVPLTTTPTTQEELSRYATNVDRSPFGRKINDEDITADQEEEDQEEGEDIDEEEEEEDYFSQGVRITVLPPNNLPPLIPRAEEAEVTVPTSTLTPDGVDNDRVPNPTEQTGDLRLPGMASPATTTNAMPTDDSTAITMTSSQYQNTRTTTQPTTNSAYYNIPTTTTTTTPSTTPTTVTMPTTTPSTTTTTTTTEAPTTTTTTTTSTTTTTTTTTTEASTTTSTMLTTELDEPTNLPPIIRNRIPKQAIPAGKVFRYQVPLETFHDNEDGNNLSLELLDARDQPLKPSSWIQFNEDTKEIYGLPLEKDVSRWPYKLRATDSGNLTVTEKVDIQVQQHKSHRSLNHEISLALRLNRKFASNVDWHIETARGISVVLGDVTLSNIIVRDIRNSIQDPSLATFVYTNETLPKDRCPEEKLDELVALLTEEALNDALNPDITVKSVQGQQIAQCTKVTPPKVKPTQSIQRNYAPQTRNQVDQVNATVGHLLVFKVPVDTFYDPEDGNELKMKLLTTDRNTLDPNHWLQFDSKNQEFYGVPRTNDIGRKEYLLMAEDREGLTATDALVVVVNPHHKRDYSVLFELTLDISHEQFNTAQVQRRFIERLAQVFGDASTHYIKIHHIRPIHHTGQVQVSFFNTTLSRQHQRCPQEEIETLRNILLHQDSTIRAKVREILGQEFSLQNVSLVPLDNCHGFDTPHHATSEPEKAAPKPISKDDYLLTFVLPSVIIIVMLLIAAIIACILYKRRLTGKMELGTDEERKSFRSKGIPVIFQDELDEKPEIGNKSPVILKDEKPPLLPPSYSSTNHDGDNEDVDEYVPPQPVIVGGRESRGKSPVTPSYRRPPPYVSP</sequence>
<dbReference type="InterPro" id="IPR006644">
    <property type="entry name" value="Cadg"/>
</dbReference>
<evidence type="ECO:0000256" key="12">
    <source>
        <dbReference type="ARBA" id="ARBA00031034"/>
    </source>
</evidence>
<name>Q7PQ19_ANOGA</name>
<dbReference type="CDD" id="cd11303">
    <property type="entry name" value="Dystroglycan_repeat"/>
    <property type="match status" value="1"/>
</dbReference>
<dbReference type="Pfam" id="PF05345">
    <property type="entry name" value="He_PIG"/>
    <property type="match status" value="1"/>
</dbReference>
<evidence type="ECO:0000256" key="14">
    <source>
        <dbReference type="SAM" id="MobiDB-lite"/>
    </source>
</evidence>
<dbReference type="GO" id="GO:0042383">
    <property type="term" value="C:sarcolemma"/>
    <property type="evidence" value="ECO:0007669"/>
    <property type="project" value="UniProtKB-SubCell"/>
</dbReference>
<evidence type="ECO:0000256" key="13">
    <source>
        <dbReference type="ARBA" id="ARBA00034100"/>
    </source>
</evidence>
<evidence type="ECO:0000256" key="15">
    <source>
        <dbReference type="SAM" id="Phobius"/>
    </source>
</evidence>
<protein>
    <recommendedName>
        <fullName evidence="10">Dystroglycan 1</fullName>
    </recommendedName>
    <alternativeName>
        <fullName evidence="12">Dystroglycan</fullName>
    </alternativeName>
    <alternativeName>
        <fullName evidence="11">Dystrophin-associated glycoprotein 1</fullName>
    </alternativeName>
</protein>
<dbReference type="AlphaFoldDB" id="Q7PQ19"/>
<evidence type="ECO:0000256" key="3">
    <source>
        <dbReference type="ARBA" id="ARBA00004642"/>
    </source>
</evidence>
<feature type="compositionally biased region" description="Low complexity" evidence="14">
    <location>
        <begin position="504"/>
        <end position="568"/>
    </location>
</feature>
<keyword evidence="15" id="KW-0812">Transmembrane</keyword>
<reference evidence="17" key="3">
    <citation type="journal article" date="2004" name="Trends Parasitol.">
        <title>The Anopheles gambiae genome: an update.</title>
        <authorList>
            <person name="Mongin E."/>
            <person name="Louis C."/>
            <person name="Holt R.A."/>
            <person name="Birney E."/>
            <person name="Collins F.H."/>
        </authorList>
    </citation>
    <scope>NUCLEOTIDE SEQUENCE</scope>
    <source>
        <strain evidence="17">PEST</strain>
    </source>
</reference>
<dbReference type="PANTHER" id="PTHR21559:SF21">
    <property type="entry name" value="DYSTROGLYCAN 1"/>
    <property type="match status" value="1"/>
</dbReference>
<proteinExistence type="predicted"/>
<reference evidence="17" key="5">
    <citation type="submission" date="2011-05" db="EMBL/GenBank/DDBJ databases">
        <authorList>
            <consortium name="VectorBase"/>
        </authorList>
    </citation>
    <scope>NUCLEOTIDE SEQUENCE</scope>
    <source>
        <strain evidence="17">PEST</strain>
    </source>
</reference>
<dbReference type="PROSITE" id="PS51699">
    <property type="entry name" value="SEA_DG"/>
    <property type="match status" value="2"/>
</dbReference>
<evidence type="ECO:0000313" key="17">
    <source>
        <dbReference type="EMBL" id="EAA09416.5"/>
    </source>
</evidence>
<feature type="region of interest" description="Disordered" evidence="14">
    <location>
        <begin position="185"/>
        <end position="249"/>
    </location>
</feature>
<feature type="domain" description="Peptidase S72" evidence="16">
    <location>
        <begin position="913"/>
        <end position="1027"/>
    </location>
</feature>
<comment type="function">
    <text evidence="9">Transmembrane protein that plays important roles in connecting the extracellular matrix to the cytoskeleton. Acts as a cell adhesion receptor in both muscle and non-muscle tissues. Receptor for both DMD and UTRN and, through these interactions, scaffolds axin to the cytoskeleton. Also functions in cell adhesion-mediated signaling and implicated in cell polarity.</text>
</comment>
<reference evidence="17" key="1">
    <citation type="journal article" date="2002" name="Science">
        <title>The genome sequence of the malaria mosquito Anopheles gambiae.</title>
        <authorList>
            <person name="Holt R.A."/>
            <person name="Subramanian G.M."/>
            <person name="Halpern A."/>
            <person name="Sutton G.G."/>
            <person name="Charlab R."/>
            <person name="Nusskern D.R."/>
            <person name="Wincker P."/>
            <person name="Clark A.G."/>
            <person name="Ribeiro J.M."/>
            <person name="Wides R."/>
            <person name="Salzberg S.L."/>
            <person name="Loftus B."/>
            <person name="Yandell M."/>
            <person name="Majoros W.H."/>
            <person name="Rusch D.B."/>
            <person name="Lai Z."/>
            <person name="Kraft C.L."/>
            <person name="Abril J.F."/>
            <person name="Anthouard V."/>
            <person name="Arensburger P."/>
            <person name="Atkinson P.W."/>
            <person name="Baden H."/>
            <person name="de Berardinis V."/>
            <person name="Baldwin D."/>
            <person name="Benes V."/>
            <person name="Biedler J."/>
            <person name="Blass C."/>
            <person name="Bolanos R."/>
            <person name="Boscus D."/>
            <person name="Barnstead M."/>
            <person name="Cai S."/>
            <person name="Center A."/>
            <person name="Chaturverdi K."/>
            <person name="Christophides G.K."/>
            <person name="Chrystal M.A."/>
            <person name="Clamp M."/>
            <person name="Cravchik A."/>
            <person name="Curwen V."/>
            <person name="Dana A."/>
            <person name="Delcher A."/>
            <person name="Dew I."/>
            <person name="Evans C.A."/>
            <person name="Flanigan M."/>
            <person name="Grundschober-Freimoser A."/>
            <person name="Friedli L."/>
            <person name="Gu Z."/>
            <person name="Guan P."/>
            <person name="Guigo R."/>
            <person name="Hillenmeyer M.E."/>
            <person name="Hladun S.L."/>
            <person name="Hogan J.R."/>
            <person name="Hong Y.S."/>
            <person name="Hoover J."/>
            <person name="Jaillon O."/>
            <person name="Ke Z."/>
            <person name="Kodira C."/>
            <person name="Kokoza E."/>
            <person name="Koutsos A."/>
            <person name="Letunic I."/>
            <person name="Levitsky A."/>
            <person name="Liang Y."/>
            <person name="Lin J.J."/>
            <person name="Lobo N.F."/>
            <person name="Lopez J.R."/>
            <person name="Malek J.A."/>
            <person name="McIntosh T.C."/>
            <person name="Meister S."/>
            <person name="Miller J."/>
            <person name="Mobarry C."/>
            <person name="Mongin E."/>
            <person name="Murphy S.D."/>
            <person name="O'Brochta D.A."/>
            <person name="Pfannkoch C."/>
            <person name="Qi R."/>
            <person name="Regier M.A."/>
            <person name="Remington K."/>
            <person name="Shao H."/>
            <person name="Sharakhova M.V."/>
            <person name="Sitter C.D."/>
            <person name="Shetty J."/>
            <person name="Smith T.J."/>
            <person name="Strong R."/>
            <person name="Sun J."/>
            <person name="Thomasova D."/>
            <person name="Ton L.Q."/>
            <person name="Topalis P."/>
            <person name="Tu Z."/>
            <person name="Unger M.F."/>
            <person name="Walenz B."/>
            <person name="Wang A."/>
            <person name="Wang J."/>
            <person name="Wang M."/>
            <person name="Wang X."/>
            <person name="Woodford K.J."/>
            <person name="Wortman J.R."/>
            <person name="Wu M."/>
            <person name="Yao A."/>
            <person name="Zdobnov E.M."/>
            <person name="Zhang H."/>
            <person name="Zhao Q."/>
            <person name="Zhao S."/>
            <person name="Zhu S.C."/>
            <person name="Zhimulev I."/>
            <person name="Coluzzi M."/>
            <person name="della Torre A."/>
            <person name="Roth C.W."/>
            <person name="Louis C."/>
            <person name="Kalush F."/>
            <person name="Mural R.J."/>
            <person name="Myers E.W."/>
            <person name="Adams M.D."/>
            <person name="Smith H.O."/>
            <person name="Broder S."/>
            <person name="Gardner M.J."/>
            <person name="Fraser C.M."/>
            <person name="Birney E."/>
            <person name="Bork P."/>
            <person name="Brey P.T."/>
            <person name="Venter J.C."/>
            <person name="Weissenbach J."/>
            <person name="Kafatos F.C."/>
            <person name="Collins F.H."/>
            <person name="Hoffman S.L."/>
        </authorList>
    </citation>
    <scope>NUCLEOTIDE SEQUENCE [LARGE SCALE GENOMIC DNA]</scope>
    <source>
        <strain evidence="17">PEST</strain>
    </source>
</reference>
<evidence type="ECO:0000256" key="7">
    <source>
        <dbReference type="ARBA" id="ARBA00023257"/>
    </source>
</evidence>
<dbReference type="InterPro" id="IPR013783">
    <property type="entry name" value="Ig-like_fold"/>
</dbReference>
<dbReference type="GO" id="GO:0045211">
    <property type="term" value="C:postsynaptic membrane"/>
    <property type="evidence" value="ECO:0007669"/>
    <property type="project" value="UniProtKB-SubCell"/>
</dbReference>
<dbReference type="GO" id="GO:0016010">
    <property type="term" value="C:dystrophin-associated glycoprotein complex"/>
    <property type="evidence" value="ECO:0007669"/>
    <property type="project" value="InterPro"/>
</dbReference>
<feature type="compositionally biased region" description="Acidic residues" evidence="14">
    <location>
        <begin position="374"/>
        <end position="400"/>
    </location>
</feature>
<reference evidence="17" key="4">
    <citation type="journal article" date="2007" name="Genome Biol.">
        <title>Update of the Anopheles gambiae PEST genome assembly.</title>
        <authorList>
            <person name="Sharakhova M.V."/>
            <person name="Hammond M.P."/>
            <person name="Lobo N.F."/>
            <person name="Krzywinski J."/>
            <person name="Unger M.F."/>
            <person name="Hillenmeyer M.E."/>
            <person name="Bruggner R.V."/>
            <person name="Birney E."/>
            <person name="Collins F.H."/>
        </authorList>
    </citation>
    <scope>NUCLEOTIDE SEQUENCE</scope>
    <source>
        <strain evidence="17">PEST</strain>
    </source>
</reference>
<keyword evidence="4" id="KW-0597">Phosphoprotein</keyword>
<feature type="compositionally biased region" description="Low complexity" evidence="14">
    <location>
        <begin position="485"/>
        <end position="496"/>
    </location>
</feature>
<feature type="region of interest" description="Disordered" evidence="14">
    <location>
        <begin position="305"/>
        <end position="401"/>
    </location>
</feature>
<dbReference type="InterPro" id="IPR015919">
    <property type="entry name" value="Cadherin-like_sf"/>
</dbReference>
<dbReference type="SMART" id="SM00736">
    <property type="entry name" value="CADG"/>
    <property type="match status" value="2"/>
</dbReference>
<feature type="domain" description="Peptidase S72" evidence="16">
    <location>
        <begin position="682"/>
        <end position="789"/>
    </location>
</feature>
<comment type="caution">
    <text evidence="17">The sequence shown here is derived from an EMBL/GenBank/DDBJ whole genome shotgun (WGS) entry which is preliminary data.</text>
</comment>
<feature type="compositionally biased region" description="Low complexity" evidence="14">
    <location>
        <begin position="239"/>
        <end position="249"/>
    </location>
</feature>
<accession>Q7PQ19</accession>
<dbReference type="GO" id="GO:0005576">
    <property type="term" value="C:extracellular region"/>
    <property type="evidence" value="ECO:0007669"/>
    <property type="project" value="UniProtKB-SubCell"/>
</dbReference>
<dbReference type="PANTHER" id="PTHR21559">
    <property type="entry name" value="DYSTROGLYCAN-RELATED"/>
    <property type="match status" value="1"/>
</dbReference>
<keyword evidence="5" id="KW-0770">Synapse</keyword>
<dbReference type="VEuPathDB" id="VectorBase:AGAP005162"/>
<dbReference type="EMBL" id="AAAB01008900">
    <property type="protein sequence ID" value="EAA09416.5"/>
    <property type="molecule type" value="Genomic_DNA"/>
</dbReference>
<feature type="region of interest" description="Disordered" evidence="14">
    <location>
        <begin position="1118"/>
        <end position="1185"/>
    </location>
</feature>
<feature type="compositionally biased region" description="Polar residues" evidence="14">
    <location>
        <begin position="462"/>
        <end position="484"/>
    </location>
</feature>
<dbReference type="InterPro" id="IPR030398">
    <property type="entry name" value="SEA_DG_dom"/>
</dbReference>
<feature type="region of interest" description="Disordered" evidence="14">
    <location>
        <begin position="1"/>
        <end position="20"/>
    </location>
</feature>
<dbReference type="HOGENOM" id="CLU_007629_0_0_1"/>
<feature type="compositionally biased region" description="Low complexity" evidence="14">
    <location>
        <begin position="315"/>
        <end position="325"/>
    </location>
</feature>
<dbReference type="VEuPathDB" id="VectorBase:AGAMI1_006735"/>
<evidence type="ECO:0000256" key="6">
    <source>
        <dbReference type="ARBA" id="ARBA00023242"/>
    </source>
</evidence>
<comment type="subcellular location">
    <subcellularLocation>
        <location evidence="1">Cell membrane</location>
        <location evidence="1">Sarcolemma</location>
    </subcellularLocation>
    <subcellularLocation>
        <location evidence="3">Nucleus</location>
        <location evidence="3">Nucleoplasm</location>
    </subcellularLocation>
    <subcellularLocation>
        <location evidence="13">Postsynaptic cell membrane</location>
    </subcellularLocation>
    <subcellularLocation>
        <location evidence="2">Secreted</location>
        <location evidence="2">Extracellular space</location>
    </subcellularLocation>
</comment>
<keyword evidence="15" id="KW-0472">Membrane</keyword>
<feature type="compositionally biased region" description="Acidic residues" evidence="14">
    <location>
        <begin position="195"/>
        <end position="219"/>
    </location>
</feature>
<organism evidence="17">
    <name type="scientific">Anopheles gambiae</name>
    <name type="common">African malaria mosquito</name>
    <dbReference type="NCBI Taxonomy" id="7165"/>
    <lineage>
        <taxon>Eukaryota</taxon>
        <taxon>Metazoa</taxon>
        <taxon>Ecdysozoa</taxon>
        <taxon>Arthropoda</taxon>
        <taxon>Hexapoda</taxon>
        <taxon>Insecta</taxon>
        <taxon>Pterygota</taxon>
        <taxon>Neoptera</taxon>
        <taxon>Endopterygota</taxon>
        <taxon>Diptera</taxon>
        <taxon>Nematocera</taxon>
        <taxon>Culicoidea</taxon>
        <taxon>Culicidae</taxon>
        <taxon>Anophelinae</taxon>
        <taxon>Anopheles</taxon>
    </lineage>
</organism>
<evidence type="ECO:0000256" key="8">
    <source>
        <dbReference type="ARBA" id="ARBA00023567"/>
    </source>
</evidence>
<feature type="compositionally biased region" description="Low complexity" evidence="14">
    <location>
        <begin position="332"/>
        <end position="353"/>
    </location>
</feature>
<dbReference type="Pfam" id="PF05454">
    <property type="entry name" value="DAG1"/>
    <property type="match status" value="1"/>
</dbReference>
<evidence type="ECO:0000256" key="1">
    <source>
        <dbReference type="ARBA" id="ARBA00004135"/>
    </source>
</evidence>
<keyword evidence="15" id="KW-1133">Transmembrane helix</keyword>
<evidence type="ECO:0000256" key="4">
    <source>
        <dbReference type="ARBA" id="ARBA00022553"/>
    </source>
</evidence>
<comment type="function">
    <text evidence="8">The dystroglycan complex is involved in a number of processes including laminin and basement membrane assembly, sarcolemmal stability, cell survival, peripheral nerve myelination, nodal structure, cell migration, and epithelial polarization.</text>
</comment>
<dbReference type="GO" id="GO:0005654">
    <property type="term" value="C:nucleoplasm"/>
    <property type="evidence" value="ECO:0007669"/>
    <property type="project" value="UniProtKB-SubCell"/>
</dbReference>
<dbReference type="SUPFAM" id="SSF49313">
    <property type="entry name" value="Cadherin-like"/>
    <property type="match status" value="2"/>
</dbReference>
<dbReference type="Gene3D" id="2.60.40.10">
    <property type="entry name" value="Immunoglobulins"/>
    <property type="match status" value="2"/>
</dbReference>
<dbReference type="MEROPS" id="S72.A01"/>
<evidence type="ECO:0000256" key="11">
    <source>
        <dbReference type="ARBA" id="ARBA00030092"/>
    </source>
</evidence>
<gene>
    <name evidence="17" type="ORF">AgaP_AGAP005162</name>
</gene>
<evidence type="ECO:0000256" key="9">
    <source>
        <dbReference type="ARBA" id="ARBA00024991"/>
    </source>
</evidence>